<comment type="caution">
    <text evidence="2">The sequence shown here is derived from an EMBL/GenBank/DDBJ whole genome shotgun (WGS) entry which is preliminary data.</text>
</comment>
<proteinExistence type="predicted"/>
<protein>
    <submittedName>
        <fullName evidence="2">Uncharacterized protein</fullName>
    </submittedName>
</protein>
<sequence>MSIVKRNSKEIREGRGRVNSPMLARFTEKEIARFTREDDSDTTELGEPRQMLPQAE</sequence>
<accession>E6PDA6</accession>
<feature type="region of interest" description="Disordered" evidence="1">
    <location>
        <begin position="29"/>
        <end position="56"/>
    </location>
</feature>
<reference evidence="2" key="1">
    <citation type="submission" date="2009-10" db="EMBL/GenBank/DDBJ databases">
        <title>Diversity of trophic interactions inside an arsenic-rich microbial ecosystem.</title>
        <authorList>
            <person name="Bertin P.N."/>
            <person name="Heinrich-Salmeron A."/>
            <person name="Pelletier E."/>
            <person name="Goulhen-Chollet F."/>
            <person name="Arsene-Ploetze F."/>
            <person name="Gallien S."/>
            <person name="Calteau A."/>
            <person name="Vallenet D."/>
            <person name="Casiot C."/>
            <person name="Chane-Woon-Ming B."/>
            <person name="Giloteaux L."/>
            <person name="Barakat M."/>
            <person name="Bonnefoy V."/>
            <person name="Bruneel O."/>
            <person name="Chandler M."/>
            <person name="Cleiss J."/>
            <person name="Duran R."/>
            <person name="Elbaz-Poulichet F."/>
            <person name="Fonknechten N."/>
            <person name="Lauga B."/>
            <person name="Mornico D."/>
            <person name="Ortet P."/>
            <person name="Schaeffer C."/>
            <person name="Siguier P."/>
            <person name="Alexander Thil Smith A."/>
            <person name="Van Dorsselaer A."/>
            <person name="Weissenbach J."/>
            <person name="Medigue C."/>
            <person name="Le Paslier D."/>
        </authorList>
    </citation>
    <scope>NUCLEOTIDE SEQUENCE</scope>
</reference>
<evidence type="ECO:0000313" key="2">
    <source>
        <dbReference type="EMBL" id="CBH74458.1"/>
    </source>
</evidence>
<organism evidence="2">
    <name type="scientific">mine drainage metagenome</name>
    <dbReference type="NCBI Taxonomy" id="410659"/>
    <lineage>
        <taxon>unclassified sequences</taxon>
        <taxon>metagenomes</taxon>
        <taxon>ecological metagenomes</taxon>
    </lineage>
</organism>
<dbReference type="AlphaFoldDB" id="E6PDA6"/>
<evidence type="ECO:0000256" key="1">
    <source>
        <dbReference type="SAM" id="MobiDB-lite"/>
    </source>
</evidence>
<name>E6PDA6_9ZZZZ</name>
<gene>
    <name evidence="2" type="ORF">CARN1_2345</name>
</gene>
<dbReference type="EMBL" id="CABL01000001">
    <property type="protein sequence ID" value="CBH74458.1"/>
    <property type="molecule type" value="Genomic_DNA"/>
</dbReference>